<dbReference type="InterPro" id="IPR007284">
    <property type="entry name" value="Ground-like_dom"/>
</dbReference>
<accession>A0A0B2W1K1</accession>
<feature type="domain" description="Ground-like" evidence="2">
    <location>
        <begin position="115"/>
        <end position="169"/>
    </location>
</feature>
<organism evidence="3 4">
    <name type="scientific">Toxocara canis</name>
    <name type="common">Canine roundworm</name>
    <dbReference type="NCBI Taxonomy" id="6265"/>
    <lineage>
        <taxon>Eukaryota</taxon>
        <taxon>Metazoa</taxon>
        <taxon>Ecdysozoa</taxon>
        <taxon>Nematoda</taxon>
        <taxon>Chromadorea</taxon>
        <taxon>Rhabditida</taxon>
        <taxon>Spirurina</taxon>
        <taxon>Ascaridomorpha</taxon>
        <taxon>Ascaridoidea</taxon>
        <taxon>Toxocaridae</taxon>
        <taxon>Toxocara</taxon>
    </lineage>
</organism>
<proteinExistence type="predicted"/>
<protein>
    <recommendedName>
        <fullName evidence="2">Ground-like domain-containing protein</fullName>
    </recommendedName>
</protein>
<evidence type="ECO:0000313" key="3">
    <source>
        <dbReference type="EMBL" id="KHN87848.1"/>
    </source>
</evidence>
<evidence type="ECO:0000313" key="4">
    <source>
        <dbReference type="Proteomes" id="UP000031036"/>
    </source>
</evidence>
<name>A0A0B2W1K1_TOXCA</name>
<dbReference type="Pfam" id="PF04155">
    <property type="entry name" value="Ground-like"/>
    <property type="match status" value="1"/>
</dbReference>
<keyword evidence="1" id="KW-0732">Signal</keyword>
<sequence>MASMALSLLTVFVSLISVRAIIFSCNCPRNFPVKRSKPCWFSKNATNCELNSHELIKRDVNHLRTELEVFDDGRCNSDKLKRIMKENMYGDYRDAKMRIMQYAEASIGGHFGVNMYGDYRDAKMRIMQYAEASIGGHFGVVCAPGEFSYVTKTRLFCLYSNEIASCFVFLTEHEFPIY</sequence>
<feature type="chain" id="PRO_5002078789" description="Ground-like domain-containing protein" evidence="1">
    <location>
        <begin position="21"/>
        <end position="178"/>
    </location>
</feature>
<dbReference type="Proteomes" id="UP000031036">
    <property type="component" value="Unassembled WGS sequence"/>
</dbReference>
<dbReference type="AlphaFoldDB" id="A0A0B2W1K1"/>
<gene>
    <name evidence="3" type="ORF">Tcan_16670</name>
</gene>
<comment type="caution">
    <text evidence="3">The sequence shown here is derived from an EMBL/GenBank/DDBJ whole genome shotgun (WGS) entry which is preliminary data.</text>
</comment>
<dbReference type="OrthoDB" id="5819427at2759"/>
<evidence type="ECO:0000259" key="2">
    <source>
        <dbReference type="Pfam" id="PF04155"/>
    </source>
</evidence>
<reference evidence="3 4" key="1">
    <citation type="submission" date="2014-11" db="EMBL/GenBank/DDBJ databases">
        <title>Genetic blueprint of the zoonotic pathogen Toxocara canis.</title>
        <authorList>
            <person name="Zhu X.-Q."/>
            <person name="Korhonen P.K."/>
            <person name="Cai H."/>
            <person name="Young N.D."/>
            <person name="Nejsum P."/>
            <person name="von Samson-Himmelstjerna G."/>
            <person name="Boag P.R."/>
            <person name="Tan P."/>
            <person name="Li Q."/>
            <person name="Min J."/>
            <person name="Yang Y."/>
            <person name="Wang X."/>
            <person name="Fang X."/>
            <person name="Hall R.S."/>
            <person name="Hofmann A."/>
            <person name="Sternberg P.W."/>
            <person name="Jex A.R."/>
            <person name="Gasser R.B."/>
        </authorList>
    </citation>
    <scope>NUCLEOTIDE SEQUENCE [LARGE SCALE GENOMIC DNA]</scope>
    <source>
        <strain evidence="3">PN_DK_2014</strain>
    </source>
</reference>
<dbReference type="EMBL" id="JPKZ01000331">
    <property type="protein sequence ID" value="KHN87848.1"/>
    <property type="molecule type" value="Genomic_DNA"/>
</dbReference>
<feature type="signal peptide" evidence="1">
    <location>
        <begin position="1"/>
        <end position="20"/>
    </location>
</feature>
<keyword evidence="4" id="KW-1185">Reference proteome</keyword>
<evidence type="ECO:0000256" key="1">
    <source>
        <dbReference type="SAM" id="SignalP"/>
    </source>
</evidence>
<dbReference type="OMA" id="DERKCNS"/>